<gene>
    <name evidence="2" type="ORF">BA70_13580</name>
</gene>
<sequence length="169" mass="20332">MSGSAVFTSYVEKLKEKKIEIKGERMDILRANPLAFDLSSETLTGEHPWQKTEEFVPVMFELWNELKEKMLPRFHTRKSRCEEDDMLQGIVSMIAMFYWIKGERLQTLEWEDIKQETFPVAPINWTERLEFILLKPTQYHCFIQLDELYTELKKQYGKYEALKKLRQNR</sequence>
<evidence type="ECO:0000313" key="3">
    <source>
        <dbReference type="Proteomes" id="UP000028091"/>
    </source>
</evidence>
<proteinExistence type="predicted"/>
<dbReference type="AlphaFoldDB" id="A0A081LDN2"/>
<protein>
    <recommendedName>
        <fullName evidence="1">YpoC-like domain-containing protein</fullName>
    </recommendedName>
</protein>
<evidence type="ECO:0000259" key="1">
    <source>
        <dbReference type="Pfam" id="PF21747"/>
    </source>
</evidence>
<comment type="caution">
    <text evidence="2">The sequence shown here is derived from an EMBL/GenBank/DDBJ whole genome shotgun (WGS) entry which is preliminary data.</text>
</comment>
<dbReference type="InterPro" id="IPR048427">
    <property type="entry name" value="YpoC"/>
</dbReference>
<name>A0A081LDN2_9BACI</name>
<dbReference type="OrthoDB" id="2360594at2"/>
<organism evidence="2 3">
    <name type="scientific">Bacillus zhangzhouensis</name>
    <dbReference type="NCBI Taxonomy" id="1178540"/>
    <lineage>
        <taxon>Bacteria</taxon>
        <taxon>Bacillati</taxon>
        <taxon>Bacillota</taxon>
        <taxon>Bacilli</taxon>
        <taxon>Bacillales</taxon>
        <taxon>Bacillaceae</taxon>
        <taxon>Bacillus</taxon>
    </lineage>
</organism>
<feature type="domain" description="YpoC-like" evidence="1">
    <location>
        <begin position="53"/>
        <end position="164"/>
    </location>
</feature>
<dbReference type="eggNOG" id="ENOG5033AMM">
    <property type="taxonomic scope" value="Bacteria"/>
</dbReference>
<dbReference type="Proteomes" id="UP000028091">
    <property type="component" value="Unassembled WGS sequence"/>
</dbReference>
<dbReference type="RefSeq" id="WP_034318992.1">
    <property type="nucleotide sequence ID" value="NZ_JOTP01000004.1"/>
</dbReference>
<reference evidence="2 3" key="1">
    <citation type="submission" date="2012-09" db="EMBL/GenBank/DDBJ databases">
        <title>Genome Sequence of Bacillus sp. DW5-4.</title>
        <authorList>
            <person name="Lai Q."/>
            <person name="Liu Y."/>
            <person name="Shao Z."/>
        </authorList>
    </citation>
    <scope>NUCLEOTIDE SEQUENCE [LARGE SCALE GENOMIC DNA]</scope>
    <source>
        <strain evidence="2 3">DW5-4</strain>
    </source>
</reference>
<keyword evidence="3" id="KW-1185">Reference proteome</keyword>
<evidence type="ECO:0000313" key="2">
    <source>
        <dbReference type="EMBL" id="KEP27358.1"/>
    </source>
</evidence>
<dbReference type="EMBL" id="JOTP01000004">
    <property type="protein sequence ID" value="KEP27358.1"/>
    <property type="molecule type" value="Genomic_DNA"/>
</dbReference>
<accession>A0A081LDN2</accession>
<dbReference type="Pfam" id="PF21747">
    <property type="entry name" value="YpoC"/>
    <property type="match status" value="1"/>
</dbReference>